<dbReference type="AlphaFoldDB" id="A0A8I3A279"/>
<sequence>MLGFGKEQIVAAERRQAYCIGFCSSRLQSKQLFGSTGLSAEEGHIEDAPTAPVSYISERRRLSKLFLASY</sequence>
<proteinExistence type="predicted"/>
<organism evidence="1 2">
    <name type="scientific">Verticillium longisporum</name>
    <name type="common">Verticillium dahliae var. longisporum</name>
    <dbReference type="NCBI Taxonomy" id="100787"/>
    <lineage>
        <taxon>Eukaryota</taxon>
        <taxon>Fungi</taxon>
        <taxon>Dikarya</taxon>
        <taxon>Ascomycota</taxon>
        <taxon>Pezizomycotina</taxon>
        <taxon>Sordariomycetes</taxon>
        <taxon>Hypocreomycetidae</taxon>
        <taxon>Glomerellales</taxon>
        <taxon>Plectosphaerellaceae</taxon>
        <taxon>Verticillium</taxon>
    </lineage>
</organism>
<evidence type="ECO:0000313" key="1">
    <source>
        <dbReference type="EMBL" id="KAG7142529.1"/>
    </source>
</evidence>
<comment type="caution">
    <text evidence="1">The sequence shown here is derived from an EMBL/GenBank/DDBJ whole genome shotgun (WGS) entry which is preliminary data.</text>
</comment>
<reference evidence="1" key="1">
    <citation type="journal article" date="2021" name="Mol. Plant Pathol.">
        <title>A 20-kb lineage-specific genomic region tames virulence in pathogenic amphidiploid Verticillium longisporum.</title>
        <authorList>
            <person name="Harting R."/>
            <person name="Starke J."/>
            <person name="Kusch H."/>
            <person name="Poggeler S."/>
            <person name="Maurus I."/>
            <person name="Schluter R."/>
            <person name="Landesfeind M."/>
            <person name="Bulla I."/>
            <person name="Nowrousian M."/>
            <person name="de Jonge R."/>
            <person name="Stahlhut G."/>
            <person name="Hoff K.J."/>
            <person name="Asshauer K.P."/>
            <person name="Thurmer A."/>
            <person name="Stanke M."/>
            <person name="Daniel R."/>
            <person name="Morgenstern B."/>
            <person name="Thomma B.P.H.J."/>
            <person name="Kronstad J.W."/>
            <person name="Braus-Stromeyer S.A."/>
            <person name="Braus G.H."/>
        </authorList>
    </citation>
    <scope>NUCLEOTIDE SEQUENCE</scope>
    <source>
        <strain evidence="1">Vl32</strain>
    </source>
</reference>
<accession>A0A8I3A279</accession>
<dbReference type="EMBL" id="JAEMWZ010000017">
    <property type="protein sequence ID" value="KAG7142529.1"/>
    <property type="molecule type" value="Genomic_DNA"/>
</dbReference>
<dbReference type="Proteomes" id="UP000689129">
    <property type="component" value="Unassembled WGS sequence"/>
</dbReference>
<name>A0A8I3A279_VERLO</name>
<gene>
    <name evidence="1" type="ORF">HYQ45_001146</name>
</gene>
<protein>
    <submittedName>
        <fullName evidence="1">Uncharacterized protein</fullName>
    </submittedName>
</protein>
<evidence type="ECO:0000313" key="2">
    <source>
        <dbReference type="Proteomes" id="UP000689129"/>
    </source>
</evidence>